<evidence type="ECO:0000313" key="3">
    <source>
        <dbReference type="Proteomes" id="UP000287651"/>
    </source>
</evidence>
<comment type="caution">
    <text evidence="2">The sequence shown here is derived from an EMBL/GenBank/DDBJ whole genome shotgun (WGS) entry which is preliminary data.</text>
</comment>
<proteinExistence type="predicted"/>
<evidence type="ECO:0008006" key="4">
    <source>
        <dbReference type="Google" id="ProtNLM"/>
    </source>
</evidence>
<evidence type="ECO:0000313" key="2">
    <source>
        <dbReference type="EMBL" id="RRT54616.1"/>
    </source>
</evidence>
<accession>A0A426YS97</accession>
<organism evidence="2 3">
    <name type="scientific">Ensete ventricosum</name>
    <name type="common">Abyssinian banana</name>
    <name type="synonym">Musa ensete</name>
    <dbReference type="NCBI Taxonomy" id="4639"/>
    <lineage>
        <taxon>Eukaryota</taxon>
        <taxon>Viridiplantae</taxon>
        <taxon>Streptophyta</taxon>
        <taxon>Embryophyta</taxon>
        <taxon>Tracheophyta</taxon>
        <taxon>Spermatophyta</taxon>
        <taxon>Magnoliopsida</taxon>
        <taxon>Liliopsida</taxon>
        <taxon>Zingiberales</taxon>
        <taxon>Musaceae</taxon>
        <taxon>Ensete</taxon>
    </lineage>
</organism>
<dbReference type="Proteomes" id="UP000287651">
    <property type="component" value="Unassembled WGS sequence"/>
</dbReference>
<evidence type="ECO:0000256" key="1">
    <source>
        <dbReference type="SAM" id="MobiDB-lite"/>
    </source>
</evidence>
<feature type="compositionally biased region" description="Basic and acidic residues" evidence="1">
    <location>
        <begin position="75"/>
        <end position="125"/>
    </location>
</feature>
<protein>
    <recommendedName>
        <fullName evidence="4">Serine hydrolase FSH domain-containing protein</fullName>
    </recommendedName>
</protein>
<reference evidence="2 3" key="1">
    <citation type="journal article" date="2014" name="Agronomy (Basel)">
        <title>A Draft Genome Sequence for Ensete ventricosum, the Drought-Tolerant Tree Against Hunger.</title>
        <authorList>
            <person name="Harrison J."/>
            <person name="Moore K.A."/>
            <person name="Paszkiewicz K."/>
            <person name="Jones T."/>
            <person name="Grant M."/>
            <person name="Ambacheew D."/>
            <person name="Muzemil S."/>
            <person name="Studholme D.J."/>
        </authorList>
    </citation>
    <scope>NUCLEOTIDE SEQUENCE [LARGE SCALE GENOMIC DNA]</scope>
</reference>
<dbReference type="PANTHER" id="PTHR12277:SF81">
    <property type="entry name" value="PROTEIN ABHD13"/>
    <property type="match status" value="1"/>
</dbReference>
<gene>
    <name evidence="2" type="ORF">B296_00045145</name>
</gene>
<dbReference type="EMBL" id="AMZH03010506">
    <property type="protein sequence ID" value="RRT54616.1"/>
    <property type="molecule type" value="Genomic_DNA"/>
</dbReference>
<name>A0A426YS97_ENSVE</name>
<dbReference type="PANTHER" id="PTHR12277">
    <property type="entry name" value="ALPHA/BETA HYDROLASE DOMAIN-CONTAINING PROTEIN"/>
    <property type="match status" value="1"/>
</dbReference>
<feature type="compositionally biased region" description="Low complexity" evidence="1">
    <location>
        <begin position="61"/>
        <end position="71"/>
    </location>
</feature>
<feature type="region of interest" description="Disordered" evidence="1">
    <location>
        <begin position="53"/>
        <end position="125"/>
    </location>
</feature>
<dbReference type="AlphaFoldDB" id="A0A426YS97"/>
<sequence length="239" mass="27121">MVDDVVDWSHGKQLWELSQVKYEPLWVTAGNHCNLELFPEYIRHLKKFISAIEKAPPPPRTTSTESSDPPSMISDHLEQQRSMDKRENPRSSTDRREMGGNSTDRREKPRLSTDKKEKSRKSFDISDKARNKVSISFYASSPKTLTTPVSYPRASHYHPQPKAARKEKRIPIFIVVLRRVHGARSDPELGHFLYCLPSPAFDASEIQFRPSAGVPGLVSAPVSPLQEQFSRGGPEMQGR</sequence>